<organism evidence="1 2">
    <name type="scientific">Sphingomonas hankyongi</name>
    <dbReference type="NCBI Taxonomy" id="2908209"/>
    <lineage>
        <taxon>Bacteria</taxon>
        <taxon>Pseudomonadati</taxon>
        <taxon>Pseudomonadota</taxon>
        <taxon>Alphaproteobacteria</taxon>
        <taxon>Sphingomonadales</taxon>
        <taxon>Sphingomonadaceae</taxon>
        <taxon>Sphingomonas</taxon>
    </lineage>
</organism>
<gene>
    <name evidence="1" type="ORF">LZ538_00990</name>
</gene>
<protein>
    <submittedName>
        <fullName evidence="1">Uncharacterized protein</fullName>
    </submittedName>
</protein>
<sequence>MSTSLDEQTLGHCHQDAPAAEAAALGDKVVALVEQFEAAISEGRVPPAFAERLGQLRRTAEDLIGAC</sequence>
<proteinExistence type="predicted"/>
<evidence type="ECO:0000313" key="2">
    <source>
        <dbReference type="Proteomes" id="UP001165342"/>
    </source>
</evidence>
<evidence type="ECO:0000313" key="1">
    <source>
        <dbReference type="EMBL" id="MCL6728631.1"/>
    </source>
</evidence>
<comment type="caution">
    <text evidence="1">The sequence shown here is derived from an EMBL/GenBank/DDBJ whole genome shotgun (WGS) entry which is preliminary data.</text>
</comment>
<dbReference type="RefSeq" id="WP_249830137.1">
    <property type="nucleotide sequence ID" value="NZ_JAMGBE010000001.1"/>
</dbReference>
<reference evidence="1" key="1">
    <citation type="submission" date="2022-05" db="EMBL/GenBank/DDBJ databases">
        <authorList>
            <person name="Jo J.-H."/>
            <person name="Im W.-T."/>
        </authorList>
    </citation>
    <scope>NUCLEOTIDE SEQUENCE</scope>
    <source>
        <strain evidence="1">SE220</strain>
    </source>
</reference>
<keyword evidence="2" id="KW-1185">Reference proteome</keyword>
<dbReference type="EMBL" id="JAMGBE010000001">
    <property type="protein sequence ID" value="MCL6728631.1"/>
    <property type="molecule type" value="Genomic_DNA"/>
</dbReference>
<dbReference type="Proteomes" id="UP001165342">
    <property type="component" value="Unassembled WGS sequence"/>
</dbReference>
<accession>A0ABT0RZ20</accession>
<name>A0ABT0RZ20_9SPHN</name>